<protein>
    <recommendedName>
        <fullName evidence="5">Late embryogenesis abundant protein LEA-2 subgroup domain-containing protein</fullName>
    </recommendedName>
</protein>
<dbReference type="PANTHER" id="PTHR31415:SF4">
    <property type="entry name" value="NDR1_HIN1-LIKE PROTEIN 3"/>
    <property type="match status" value="1"/>
</dbReference>
<dbReference type="GO" id="GO:0009506">
    <property type="term" value="C:plasmodesma"/>
    <property type="evidence" value="ECO:0007669"/>
    <property type="project" value="TreeGrafter"/>
</dbReference>
<evidence type="ECO:0008006" key="5">
    <source>
        <dbReference type="Google" id="ProtNLM"/>
    </source>
</evidence>
<dbReference type="Proteomes" id="UP001177140">
    <property type="component" value="Unassembled WGS sequence"/>
</dbReference>
<dbReference type="AlphaFoldDB" id="A0AA41UX71"/>
<dbReference type="GO" id="GO:0098542">
    <property type="term" value="P:defense response to other organism"/>
    <property type="evidence" value="ECO:0007669"/>
    <property type="project" value="InterPro"/>
</dbReference>
<dbReference type="GO" id="GO:0005886">
    <property type="term" value="C:plasma membrane"/>
    <property type="evidence" value="ECO:0007669"/>
    <property type="project" value="TreeGrafter"/>
</dbReference>
<name>A0AA41UX71_PAPNU</name>
<dbReference type="EMBL" id="JAJJMA010052306">
    <property type="protein sequence ID" value="MCL7026075.1"/>
    <property type="molecule type" value="Genomic_DNA"/>
</dbReference>
<reference evidence="3" key="1">
    <citation type="submission" date="2022-03" db="EMBL/GenBank/DDBJ databases">
        <title>A functionally conserved STORR gene fusion in Papaver species that diverged 16.8 million years ago.</title>
        <authorList>
            <person name="Catania T."/>
        </authorList>
    </citation>
    <scope>NUCLEOTIDE SEQUENCE</scope>
    <source>
        <strain evidence="3">S-191538</strain>
    </source>
</reference>
<evidence type="ECO:0000313" key="3">
    <source>
        <dbReference type="EMBL" id="MCL7026075.1"/>
    </source>
</evidence>
<evidence type="ECO:0000256" key="2">
    <source>
        <dbReference type="ARBA" id="ARBA00023136"/>
    </source>
</evidence>
<evidence type="ECO:0000256" key="1">
    <source>
        <dbReference type="ARBA" id="ARBA00004370"/>
    </source>
</evidence>
<dbReference type="InterPro" id="IPR044839">
    <property type="entry name" value="NDR1-like"/>
</dbReference>
<comment type="caution">
    <text evidence="3">The sequence shown here is derived from an EMBL/GenBank/DDBJ whole genome shotgun (WGS) entry which is preliminary data.</text>
</comment>
<evidence type="ECO:0000313" key="4">
    <source>
        <dbReference type="Proteomes" id="UP001177140"/>
    </source>
</evidence>
<keyword evidence="2" id="KW-0472">Membrane</keyword>
<dbReference type="PANTHER" id="PTHR31415">
    <property type="entry name" value="OS05G0367900 PROTEIN"/>
    <property type="match status" value="1"/>
</dbReference>
<sequence>MKFHINDASLTEFYLTNDDILHYNLAVNISVRNINKIERDSYDKISSKTYCYGKDLALVSLPSFWQDTESTTLLHPVFQGQTSFKLRGSRLRDFNKDQRDGNYSIHLALRLRIQIKHAGGGLHLLGSSSSSPNNQTGTGGLFQTKRCKLSFYERDTTHL</sequence>
<accession>A0AA41UX71</accession>
<comment type="subcellular location">
    <subcellularLocation>
        <location evidence="1">Membrane</location>
    </subcellularLocation>
</comment>
<organism evidence="3 4">
    <name type="scientific">Papaver nudicaule</name>
    <name type="common">Iceland poppy</name>
    <dbReference type="NCBI Taxonomy" id="74823"/>
    <lineage>
        <taxon>Eukaryota</taxon>
        <taxon>Viridiplantae</taxon>
        <taxon>Streptophyta</taxon>
        <taxon>Embryophyta</taxon>
        <taxon>Tracheophyta</taxon>
        <taxon>Spermatophyta</taxon>
        <taxon>Magnoliopsida</taxon>
        <taxon>Ranunculales</taxon>
        <taxon>Papaveraceae</taxon>
        <taxon>Papaveroideae</taxon>
        <taxon>Papaver</taxon>
    </lineage>
</organism>
<proteinExistence type="predicted"/>
<gene>
    <name evidence="3" type="ORF">MKW94_030374</name>
</gene>
<keyword evidence="4" id="KW-1185">Reference proteome</keyword>